<dbReference type="InterPro" id="IPR029063">
    <property type="entry name" value="SAM-dependent_MTases_sf"/>
</dbReference>
<gene>
    <name evidence="1" type="ORF">AXF15_12085</name>
</gene>
<dbReference type="Gene3D" id="3.40.50.150">
    <property type="entry name" value="Vaccinia Virus protein VP39"/>
    <property type="match status" value="1"/>
</dbReference>
<organism evidence="1 2">
    <name type="scientific">Desulfomicrobium orale DSM 12838</name>
    <dbReference type="NCBI Taxonomy" id="888061"/>
    <lineage>
        <taxon>Bacteria</taxon>
        <taxon>Pseudomonadati</taxon>
        <taxon>Thermodesulfobacteriota</taxon>
        <taxon>Desulfovibrionia</taxon>
        <taxon>Desulfovibrionales</taxon>
        <taxon>Desulfomicrobiaceae</taxon>
        <taxon>Desulfomicrobium</taxon>
    </lineage>
</organism>
<dbReference type="Proteomes" id="UP000063964">
    <property type="component" value="Chromosome"/>
</dbReference>
<dbReference type="SUPFAM" id="SSF53335">
    <property type="entry name" value="S-adenosyl-L-methionine-dependent methyltransferases"/>
    <property type="match status" value="1"/>
</dbReference>
<evidence type="ECO:0000313" key="2">
    <source>
        <dbReference type="Proteomes" id="UP000063964"/>
    </source>
</evidence>
<dbReference type="STRING" id="888061.AXF15_12085"/>
<evidence type="ECO:0008006" key="3">
    <source>
        <dbReference type="Google" id="ProtNLM"/>
    </source>
</evidence>
<proteinExistence type="predicted"/>
<reference evidence="2" key="1">
    <citation type="submission" date="2016-02" db="EMBL/GenBank/DDBJ databases">
        <authorList>
            <person name="Holder M.E."/>
            <person name="Ajami N.J."/>
            <person name="Petrosino J.F."/>
        </authorList>
    </citation>
    <scope>NUCLEOTIDE SEQUENCE [LARGE SCALE GENOMIC DNA]</scope>
    <source>
        <strain evidence="2">DSM 12838</strain>
    </source>
</reference>
<dbReference type="KEGG" id="doa:AXF15_12085"/>
<name>A0A0X8JRN7_9BACT</name>
<keyword evidence="2" id="KW-1185">Reference proteome</keyword>
<dbReference type="AlphaFoldDB" id="A0A0X8JRN7"/>
<evidence type="ECO:0000313" key="1">
    <source>
        <dbReference type="EMBL" id="AMD93764.1"/>
    </source>
</evidence>
<sequence>MIIANQILEHTKELFWILHEMSRCLKVGGRLLIGVPNVAAFHNRILLLFGRHPSQAKSCSAHVRCFSGNDFLDFLGRTFPGGYDLEAFAGSNFYPFPKCIARPLAAFFPSMAQSIFFLLRKKMGYTGSIVDYPRKHPLETNFWLG</sequence>
<dbReference type="EMBL" id="CP014230">
    <property type="protein sequence ID" value="AMD93764.1"/>
    <property type="molecule type" value="Genomic_DNA"/>
</dbReference>
<accession>A0A0X8JRN7</accession>
<protein>
    <recommendedName>
        <fullName evidence="3">Methyltransferase type 11 domain-containing protein</fullName>
    </recommendedName>
</protein>